<gene>
    <name evidence="1" type="ORF">Tci_635529</name>
</gene>
<dbReference type="AlphaFoldDB" id="A0A699JZU4"/>
<proteinExistence type="predicted"/>
<sequence length="111" mass="12228">MVVYLEKTKGNAQFHRIVEFVSRIHPFRSYFSKNEKFGSMYPNKGKKAKTGLNIEEGNSNKLNDLVGEGANYAVNKGRSTDKRKVINDEAEGVSAVGETLSTATLVVSTVN</sequence>
<comment type="caution">
    <text evidence="1">The sequence shown here is derived from an EMBL/GenBank/DDBJ whole genome shotgun (WGS) entry which is preliminary data.</text>
</comment>
<protein>
    <submittedName>
        <fullName evidence="1">Uncharacterized protein</fullName>
    </submittedName>
</protein>
<name>A0A699JZU4_TANCI</name>
<reference evidence="1" key="1">
    <citation type="journal article" date="2019" name="Sci. Rep.">
        <title>Draft genome of Tanacetum cinerariifolium, the natural source of mosquito coil.</title>
        <authorList>
            <person name="Yamashiro T."/>
            <person name="Shiraishi A."/>
            <person name="Satake H."/>
            <person name="Nakayama K."/>
        </authorList>
    </citation>
    <scope>NUCLEOTIDE SEQUENCE</scope>
</reference>
<organism evidence="1">
    <name type="scientific">Tanacetum cinerariifolium</name>
    <name type="common">Dalmatian daisy</name>
    <name type="synonym">Chrysanthemum cinerariifolium</name>
    <dbReference type="NCBI Taxonomy" id="118510"/>
    <lineage>
        <taxon>Eukaryota</taxon>
        <taxon>Viridiplantae</taxon>
        <taxon>Streptophyta</taxon>
        <taxon>Embryophyta</taxon>
        <taxon>Tracheophyta</taxon>
        <taxon>Spermatophyta</taxon>
        <taxon>Magnoliopsida</taxon>
        <taxon>eudicotyledons</taxon>
        <taxon>Gunneridae</taxon>
        <taxon>Pentapetalae</taxon>
        <taxon>asterids</taxon>
        <taxon>campanulids</taxon>
        <taxon>Asterales</taxon>
        <taxon>Asteraceae</taxon>
        <taxon>Asteroideae</taxon>
        <taxon>Anthemideae</taxon>
        <taxon>Anthemidinae</taxon>
        <taxon>Tanacetum</taxon>
    </lineage>
</organism>
<evidence type="ECO:0000313" key="1">
    <source>
        <dbReference type="EMBL" id="GFA63557.1"/>
    </source>
</evidence>
<accession>A0A699JZU4</accession>
<dbReference type="EMBL" id="BKCJ010459318">
    <property type="protein sequence ID" value="GFA63557.1"/>
    <property type="molecule type" value="Genomic_DNA"/>
</dbReference>